<dbReference type="Proteomes" id="UP000310597">
    <property type="component" value="Unassembled WGS sequence"/>
</dbReference>
<proteinExistence type="predicted"/>
<organism evidence="2 3">
    <name type="scientific">Rhodobacter capsulatus</name>
    <name type="common">Rhodopseudomonas capsulata</name>
    <dbReference type="NCBI Taxonomy" id="1061"/>
    <lineage>
        <taxon>Bacteria</taxon>
        <taxon>Pseudomonadati</taxon>
        <taxon>Pseudomonadota</taxon>
        <taxon>Alphaproteobacteria</taxon>
        <taxon>Rhodobacterales</taxon>
        <taxon>Rhodobacter group</taxon>
        <taxon>Rhodobacter</taxon>
    </lineage>
</organism>
<gene>
    <name evidence="2" type="ORF">FBT96_07155</name>
</gene>
<evidence type="ECO:0000313" key="2">
    <source>
        <dbReference type="EMBL" id="TKD21928.1"/>
    </source>
</evidence>
<evidence type="ECO:0008006" key="4">
    <source>
        <dbReference type="Google" id="ProtNLM"/>
    </source>
</evidence>
<dbReference type="InterPro" id="IPR016162">
    <property type="entry name" value="Ald_DH_N"/>
</dbReference>
<evidence type="ECO:0000256" key="1">
    <source>
        <dbReference type="ARBA" id="ARBA00023002"/>
    </source>
</evidence>
<keyword evidence="1" id="KW-0560">Oxidoreductase</keyword>
<dbReference type="InterPro" id="IPR016161">
    <property type="entry name" value="Ald_DH/histidinol_DH"/>
</dbReference>
<name>A0A4U1JS87_RHOCA</name>
<protein>
    <recommendedName>
        <fullName evidence="4">Aldehyde dehydrogenase family protein</fullName>
    </recommendedName>
</protein>
<reference evidence="2 3" key="1">
    <citation type="submission" date="2019-04" db="EMBL/GenBank/DDBJ databases">
        <title>Draft Whole-Genome sequence of the purple photosynthetic bacterium Rhodobacter capsulatus SP108 with an indigenous class A beta-lactamase.</title>
        <authorList>
            <person name="Robertson S."/>
            <person name="Meyer T.E."/>
            <person name="Kyndt J.A."/>
        </authorList>
    </citation>
    <scope>NUCLEOTIDE SEQUENCE [LARGE SCALE GENOMIC DNA]</scope>
    <source>
        <strain evidence="2 3">SP108</strain>
    </source>
</reference>
<dbReference type="EMBL" id="SWJZ01000022">
    <property type="protein sequence ID" value="TKD21928.1"/>
    <property type="molecule type" value="Genomic_DNA"/>
</dbReference>
<evidence type="ECO:0000313" key="3">
    <source>
        <dbReference type="Proteomes" id="UP000310597"/>
    </source>
</evidence>
<dbReference type="SUPFAM" id="SSF53720">
    <property type="entry name" value="ALDH-like"/>
    <property type="match status" value="1"/>
</dbReference>
<dbReference type="AlphaFoldDB" id="A0A4U1JS87"/>
<comment type="caution">
    <text evidence="2">The sequence shown here is derived from an EMBL/GenBank/DDBJ whole genome shotgun (WGS) entry which is preliminary data.</text>
</comment>
<dbReference type="Gene3D" id="3.40.605.10">
    <property type="entry name" value="Aldehyde Dehydrogenase, Chain A, domain 1"/>
    <property type="match status" value="1"/>
</dbReference>
<dbReference type="GO" id="GO:0016491">
    <property type="term" value="F:oxidoreductase activity"/>
    <property type="evidence" value="ECO:0007669"/>
    <property type="project" value="UniProtKB-KW"/>
</dbReference>
<dbReference type="OrthoDB" id="8481487at2"/>
<accession>A0A4U1JS87</accession>
<sequence>MIPLKTCQFFINGEWVEPRGSDRPAVENPATEAQIATIAMGTAADVDAAVACKHGAASVIRMA</sequence>
<dbReference type="RefSeq" id="WP_136905626.1">
    <property type="nucleotide sequence ID" value="NZ_SWJZ01000022.1"/>
</dbReference>